<evidence type="ECO:0000256" key="4">
    <source>
        <dbReference type="ARBA" id="ARBA00022787"/>
    </source>
</evidence>
<keyword evidence="4" id="KW-1000">Mitochondrion outer membrane</keyword>
<organism evidence="6 7">
    <name type="scientific">Intoshia linei</name>
    <dbReference type="NCBI Taxonomy" id="1819745"/>
    <lineage>
        <taxon>Eukaryota</taxon>
        <taxon>Metazoa</taxon>
        <taxon>Spiralia</taxon>
        <taxon>Lophotrochozoa</taxon>
        <taxon>Mesozoa</taxon>
        <taxon>Orthonectida</taxon>
        <taxon>Rhopaluridae</taxon>
        <taxon>Intoshia</taxon>
    </lineage>
</organism>
<dbReference type="PRINTS" id="PR00185">
    <property type="entry name" value="EUKARYTPORIN"/>
</dbReference>
<sequence>MIPPSFGDVALDCRNLFTKEYNYGSYKVDVSSKTNGWDFTSLYSSNHDSKEVSGNATMKYNLEDYNAKLKWKLTTSKFMEKEIEWTPKFLDGFKMLSKFSLEPETGHRQSSLKFNYKRDLAHVESQFEQTLDGYRKSVALTLAHSGCILGYKLRFDSQDLGMGSVALNKGIFGYKHSNYQLYISIEDFNRMGIHALVNQNKNLTTGIQFYRSVTDKGKAIDFSFGAKYKTDEGSYVGAKLDNHGKVGVFYKIPVLKDVKLTMSTLIDAKNFGQGGHKMGLGIKYEN</sequence>
<evidence type="ECO:0000256" key="2">
    <source>
        <dbReference type="ARBA" id="ARBA00007780"/>
    </source>
</evidence>
<comment type="subcellular location">
    <subcellularLocation>
        <location evidence="1">Mitochondrion outer membrane</location>
    </subcellularLocation>
</comment>
<dbReference type="OrthoDB" id="7827681at2759"/>
<evidence type="ECO:0000256" key="1">
    <source>
        <dbReference type="ARBA" id="ARBA00004294"/>
    </source>
</evidence>
<evidence type="ECO:0000256" key="3">
    <source>
        <dbReference type="ARBA" id="ARBA00022452"/>
    </source>
</evidence>
<keyword evidence="3" id="KW-0812">Transmembrane</keyword>
<dbReference type="InterPro" id="IPR027246">
    <property type="entry name" value="Porin_Euk/Tom40"/>
</dbReference>
<dbReference type="PANTHER" id="PTHR11743:SF70">
    <property type="entry name" value="GH26960P-RELATED"/>
    <property type="match status" value="1"/>
</dbReference>
<keyword evidence="4" id="KW-0496">Mitochondrion</keyword>
<keyword evidence="5" id="KW-0813">Transport</keyword>
<keyword evidence="5" id="KW-0626">Porin</keyword>
<dbReference type="AlphaFoldDB" id="A0A177AYA0"/>
<dbReference type="Proteomes" id="UP000078046">
    <property type="component" value="Unassembled WGS sequence"/>
</dbReference>
<evidence type="ECO:0000313" key="7">
    <source>
        <dbReference type="Proteomes" id="UP000078046"/>
    </source>
</evidence>
<dbReference type="GO" id="GO:0005741">
    <property type="term" value="C:mitochondrial outer membrane"/>
    <property type="evidence" value="ECO:0007669"/>
    <property type="project" value="UniProtKB-SubCell"/>
</dbReference>
<keyword evidence="3" id="KW-1134">Transmembrane beta strand</keyword>
<gene>
    <name evidence="6" type="ORF">A3Q56_05332</name>
</gene>
<keyword evidence="3" id="KW-0472">Membrane</keyword>
<keyword evidence="5" id="KW-0406">Ion transport</keyword>
<evidence type="ECO:0000256" key="5">
    <source>
        <dbReference type="ARBA" id="ARBA00023114"/>
    </source>
</evidence>
<dbReference type="InterPro" id="IPR023614">
    <property type="entry name" value="Porin_dom_sf"/>
</dbReference>
<dbReference type="PANTHER" id="PTHR11743">
    <property type="entry name" value="VOLTAGE-DEPENDENT ANION-SELECTIVE CHANNEL"/>
    <property type="match status" value="1"/>
</dbReference>
<dbReference type="EMBL" id="LWCA01000787">
    <property type="protein sequence ID" value="OAF66946.1"/>
    <property type="molecule type" value="Genomic_DNA"/>
</dbReference>
<keyword evidence="7" id="KW-1185">Reference proteome</keyword>
<comment type="similarity">
    <text evidence="2">Belongs to the eukaryotic mitochondrial porin family.</text>
</comment>
<dbReference type="Pfam" id="PF01459">
    <property type="entry name" value="Porin_3"/>
    <property type="match status" value="1"/>
</dbReference>
<name>A0A177AYA0_9BILA</name>
<dbReference type="InterPro" id="IPR001925">
    <property type="entry name" value="Porin_Euk"/>
</dbReference>
<dbReference type="Gene3D" id="2.40.160.10">
    <property type="entry name" value="Porin"/>
    <property type="match status" value="1"/>
</dbReference>
<dbReference type="CDD" id="cd07306">
    <property type="entry name" value="Porin3_VDAC"/>
    <property type="match status" value="1"/>
</dbReference>
<accession>A0A177AYA0</accession>
<proteinExistence type="inferred from homology"/>
<dbReference type="GO" id="GO:0015288">
    <property type="term" value="F:porin activity"/>
    <property type="evidence" value="ECO:0007669"/>
    <property type="project" value="UniProtKB-KW"/>
</dbReference>
<dbReference type="GO" id="GO:0008308">
    <property type="term" value="F:voltage-gated monoatomic anion channel activity"/>
    <property type="evidence" value="ECO:0007669"/>
    <property type="project" value="InterPro"/>
</dbReference>
<evidence type="ECO:0000313" key="6">
    <source>
        <dbReference type="EMBL" id="OAF66946.1"/>
    </source>
</evidence>
<comment type="caution">
    <text evidence="6">The sequence shown here is derived from an EMBL/GenBank/DDBJ whole genome shotgun (WGS) entry which is preliminary data.</text>
</comment>
<dbReference type="GO" id="GO:0046930">
    <property type="term" value="C:pore complex"/>
    <property type="evidence" value="ECO:0007669"/>
    <property type="project" value="UniProtKB-KW"/>
</dbReference>
<reference evidence="6 7" key="1">
    <citation type="submission" date="2016-04" db="EMBL/GenBank/DDBJ databases">
        <title>The genome of Intoshia linei affirms orthonectids as highly simplified spiralians.</title>
        <authorList>
            <person name="Mikhailov K.V."/>
            <person name="Slusarev G.S."/>
            <person name="Nikitin M.A."/>
            <person name="Logacheva M.D."/>
            <person name="Penin A."/>
            <person name="Aleoshin V."/>
            <person name="Panchin Y.V."/>
        </authorList>
    </citation>
    <scope>NUCLEOTIDE SEQUENCE [LARGE SCALE GENOMIC DNA]</scope>
    <source>
        <strain evidence="6">Intl2013</strain>
        <tissue evidence="6">Whole animal</tissue>
    </source>
</reference>
<protein>
    <submittedName>
        <fullName evidence="6">Uncharacterized protein</fullName>
    </submittedName>
</protein>